<proteinExistence type="predicted"/>
<gene>
    <name evidence="4" type="ORF">OGM63_18390</name>
</gene>
<evidence type="ECO:0000313" key="4">
    <source>
        <dbReference type="EMBL" id="MCV3215458.1"/>
    </source>
</evidence>
<dbReference type="PANTHER" id="PTHR22845">
    <property type="entry name" value="APOPTOTIC PROTEASE-ACTIVATING FACTOR 1"/>
    <property type="match status" value="1"/>
</dbReference>
<protein>
    <recommendedName>
        <fullName evidence="3">APAF-1 helical domain-containing protein</fullName>
    </recommendedName>
</protein>
<dbReference type="PANTHER" id="PTHR22845:SF5">
    <property type="entry name" value="APOPTOTIC PROTEASE-ACTIVATING FACTOR 1"/>
    <property type="match status" value="1"/>
</dbReference>
<dbReference type="Pfam" id="PF17908">
    <property type="entry name" value="APAF1_C"/>
    <property type="match status" value="1"/>
</dbReference>
<dbReference type="RefSeq" id="WP_263747103.1">
    <property type="nucleotide sequence ID" value="NZ_JAOWRF010000259.1"/>
</dbReference>
<evidence type="ECO:0000259" key="3">
    <source>
        <dbReference type="Pfam" id="PF17908"/>
    </source>
</evidence>
<name>A0ABT3B273_9CYAN</name>
<dbReference type="Proteomes" id="UP001526143">
    <property type="component" value="Unassembled WGS sequence"/>
</dbReference>
<evidence type="ECO:0000313" key="5">
    <source>
        <dbReference type="Proteomes" id="UP001526143"/>
    </source>
</evidence>
<dbReference type="EMBL" id="JAOWRF010000259">
    <property type="protein sequence ID" value="MCV3215458.1"/>
    <property type="molecule type" value="Genomic_DNA"/>
</dbReference>
<reference evidence="4 5" key="1">
    <citation type="submission" date="2022-10" db="EMBL/GenBank/DDBJ databases">
        <title>Identification of biosynthetic pathway for the production of the potent trypsin inhibitor radiosumin.</title>
        <authorList>
            <person name="Fewer D.P."/>
            <person name="Delbaje E."/>
            <person name="Ouyang X."/>
            <person name="Agostino P.D."/>
            <person name="Wahlsten M."/>
            <person name="Jokela J."/>
            <person name="Permi P."/>
            <person name="Haapaniemi E."/>
            <person name="Koistinen H."/>
        </authorList>
    </citation>
    <scope>NUCLEOTIDE SEQUENCE [LARGE SCALE GENOMIC DNA]</scope>
    <source>
        <strain evidence="4 5">NIES-515</strain>
    </source>
</reference>
<organism evidence="4 5">
    <name type="scientific">Plectonema radiosum NIES-515</name>
    <dbReference type="NCBI Taxonomy" id="2986073"/>
    <lineage>
        <taxon>Bacteria</taxon>
        <taxon>Bacillati</taxon>
        <taxon>Cyanobacteriota</taxon>
        <taxon>Cyanophyceae</taxon>
        <taxon>Oscillatoriophycideae</taxon>
        <taxon>Oscillatoriales</taxon>
        <taxon>Microcoleaceae</taxon>
        <taxon>Plectonema</taxon>
    </lineage>
</organism>
<keyword evidence="5" id="KW-1185">Reference proteome</keyword>
<feature type="domain" description="APAF-1 helical" evidence="3">
    <location>
        <begin position="117"/>
        <end position="190"/>
    </location>
</feature>
<keyword evidence="1" id="KW-0677">Repeat</keyword>
<feature type="region of interest" description="Disordered" evidence="2">
    <location>
        <begin position="75"/>
        <end position="102"/>
    </location>
</feature>
<comment type="caution">
    <text evidence="4">The sequence shown here is derived from an EMBL/GenBank/DDBJ whole genome shotgun (WGS) entry which is preliminary data.</text>
</comment>
<accession>A0ABT3B273</accession>
<dbReference type="InterPro" id="IPR041452">
    <property type="entry name" value="APAF1_C"/>
</dbReference>
<evidence type="ECO:0000256" key="2">
    <source>
        <dbReference type="SAM" id="MobiDB-lite"/>
    </source>
</evidence>
<sequence length="202" mass="22194">MLAILKYKKNAIAQHIDYVIGMNQAIGDRAALEFSVGFYDALARYEEQTSPLRGEGSRISPPSLVGKGVGGLGSSFAEKQTSPPTPPLRGEGSKISSASLSSPPSLVGKGVGGLGFLHTRLLNAYTQKYPNGWHSLENDGYIFQNLAHHLIQAGRTTELQQLLLDFRWLQAKLENSNINRHLLENNVETRNFALQGLWITHI</sequence>
<dbReference type="Gene3D" id="1.25.40.370">
    <property type="match status" value="1"/>
</dbReference>
<evidence type="ECO:0000256" key="1">
    <source>
        <dbReference type="ARBA" id="ARBA00022737"/>
    </source>
</evidence>